<feature type="region of interest" description="Disordered" evidence="1">
    <location>
        <begin position="75"/>
        <end position="98"/>
    </location>
</feature>
<name>A0AAV4Y045_CAEEX</name>
<gene>
    <name evidence="2" type="primary">Schip1_1</name>
    <name evidence="2" type="ORF">CEXT_654201</name>
</gene>
<sequence>MCCKDNWRHQKDFKNAILKQKPQSIENATINKLSPAPMTSKEGSFPLKVSPPKPRNVAKDVVVEKSKPIISSRVSVTDNNSNKLVQTDKLPPKPKKENPIVRKRNRMIANCPLPNCSKSTLWKQHCLKSTGLP</sequence>
<dbReference type="EMBL" id="BPLR01001077">
    <property type="protein sequence ID" value="GIY99689.1"/>
    <property type="molecule type" value="Genomic_DNA"/>
</dbReference>
<evidence type="ECO:0000256" key="1">
    <source>
        <dbReference type="SAM" id="MobiDB-lite"/>
    </source>
</evidence>
<dbReference type="AlphaFoldDB" id="A0AAV4Y045"/>
<dbReference type="Proteomes" id="UP001054945">
    <property type="component" value="Unassembled WGS sequence"/>
</dbReference>
<feature type="region of interest" description="Disordered" evidence="1">
    <location>
        <begin position="29"/>
        <end position="56"/>
    </location>
</feature>
<reference evidence="2 3" key="1">
    <citation type="submission" date="2021-06" db="EMBL/GenBank/DDBJ databases">
        <title>Caerostris extrusa draft genome.</title>
        <authorList>
            <person name="Kono N."/>
            <person name="Arakawa K."/>
        </authorList>
    </citation>
    <scope>NUCLEOTIDE SEQUENCE [LARGE SCALE GENOMIC DNA]</scope>
</reference>
<organism evidence="2 3">
    <name type="scientific">Caerostris extrusa</name>
    <name type="common">Bark spider</name>
    <name type="synonym">Caerostris bankana</name>
    <dbReference type="NCBI Taxonomy" id="172846"/>
    <lineage>
        <taxon>Eukaryota</taxon>
        <taxon>Metazoa</taxon>
        <taxon>Ecdysozoa</taxon>
        <taxon>Arthropoda</taxon>
        <taxon>Chelicerata</taxon>
        <taxon>Arachnida</taxon>
        <taxon>Araneae</taxon>
        <taxon>Araneomorphae</taxon>
        <taxon>Entelegynae</taxon>
        <taxon>Araneoidea</taxon>
        <taxon>Araneidae</taxon>
        <taxon>Caerostris</taxon>
    </lineage>
</organism>
<evidence type="ECO:0000313" key="3">
    <source>
        <dbReference type="Proteomes" id="UP001054945"/>
    </source>
</evidence>
<evidence type="ECO:0000313" key="2">
    <source>
        <dbReference type="EMBL" id="GIY99689.1"/>
    </source>
</evidence>
<comment type="caution">
    <text evidence="2">The sequence shown here is derived from an EMBL/GenBank/DDBJ whole genome shotgun (WGS) entry which is preliminary data.</text>
</comment>
<keyword evidence="3" id="KW-1185">Reference proteome</keyword>
<protein>
    <submittedName>
        <fullName evidence="2">Schwannomin-interacting protein 1</fullName>
    </submittedName>
</protein>
<accession>A0AAV4Y045</accession>
<feature type="compositionally biased region" description="Polar residues" evidence="1">
    <location>
        <begin position="75"/>
        <end position="85"/>
    </location>
</feature>
<proteinExistence type="predicted"/>